<organism evidence="1 2">
    <name type="scientific">Williamsoniiplasma luminosum</name>
    <dbReference type="NCBI Taxonomy" id="214888"/>
    <lineage>
        <taxon>Bacteria</taxon>
        <taxon>Bacillati</taxon>
        <taxon>Mycoplasmatota</taxon>
        <taxon>Mollicutes</taxon>
        <taxon>Entomoplasmatales</taxon>
        <taxon>Williamsoniiplasma</taxon>
    </lineage>
</organism>
<proteinExistence type="predicted"/>
<sequence>MSYYYKHNYSFSYHGMQRVKERLNMKDVEDFKVKDEVMRLIKLSNSQFETRYDLYISAGNSQLYFVINKESNLIVTCTKVSVEKQLELMGGW</sequence>
<evidence type="ECO:0000313" key="2">
    <source>
        <dbReference type="Proteomes" id="UP000239250"/>
    </source>
</evidence>
<protein>
    <recommendedName>
        <fullName evidence="3">DUF4258 domain-containing protein</fullName>
    </recommendedName>
</protein>
<dbReference type="Proteomes" id="UP000239250">
    <property type="component" value="Chromosome"/>
</dbReference>
<gene>
    <name evidence="1" type="ORF">C5T88_00820</name>
</gene>
<dbReference type="EMBL" id="CP027019">
    <property type="protein sequence ID" value="AVP49128.1"/>
    <property type="molecule type" value="Genomic_DNA"/>
</dbReference>
<name>A0A2S0NJD9_9MOLU</name>
<dbReference type="RefSeq" id="WP_303662470.1">
    <property type="nucleotide sequence ID" value="NZ_CP027019.1"/>
</dbReference>
<reference evidence="2" key="1">
    <citation type="submission" date="2018-02" db="EMBL/GenBank/DDBJ databases">
        <title>Firefly genomes illuminate parallel origins of bioluminescence in beetles.</title>
        <authorList>
            <person name="Fallon T.R."/>
            <person name="Lower S.E.S."/>
            <person name="Behringer M."/>
            <person name="Weng J.-K."/>
        </authorList>
    </citation>
    <scope>NUCLEOTIDE SEQUENCE [LARGE SCALE GENOMIC DNA]</scope>
</reference>
<evidence type="ECO:0000313" key="1">
    <source>
        <dbReference type="EMBL" id="AVP49128.1"/>
    </source>
</evidence>
<dbReference type="AlphaFoldDB" id="A0A2S0NJD9"/>
<evidence type="ECO:0008006" key="3">
    <source>
        <dbReference type="Google" id="ProtNLM"/>
    </source>
</evidence>
<accession>A0A2S0NJD9</accession>